<evidence type="ECO:0000259" key="2">
    <source>
        <dbReference type="Pfam" id="PF13296"/>
    </source>
</evidence>
<dbReference type="EMBL" id="RQIS01000006">
    <property type="protein sequence ID" value="RQH07108.1"/>
    <property type="molecule type" value="Genomic_DNA"/>
</dbReference>
<dbReference type="NCBIfam" id="TIGR03361">
    <property type="entry name" value="VI_Rhs_Vgr"/>
    <property type="match status" value="1"/>
</dbReference>
<dbReference type="InterPro" id="IPR018769">
    <property type="entry name" value="VgrG2_DUF2345"/>
</dbReference>
<evidence type="ECO:0000313" key="4">
    <source>
        <dbReference type="Proteomes" id="UP000272778"/>
    </source>
</evidence>
<dbReference type="Gene3D" id="2.40.50.230">
    <property type="entry name" value="Gp5 N-terminal domain"/>
    <property type="match status" value="1"/>
</dbReference>
<dbReference type="SUPFAM" id="SSF69255">
    <property type="entry name" value="gp5 N-terminal domain-like"/>
    <property type="match status" value="1"/>
</dbReference>
<reference evidence="3 4" key="1">
    <citation type="submission" date="2018-11" db="EMBL/GenBank/DDBJ databases">
        <title>Paraburkholderia sp. DHOA04, isolated from soil.</title>
        <authorList>
            <person name="Gao Z.-H."/>
            <person name="Qiu L.-H."/>
            <person name="Fu J.-C."/>
        </authorList>
    </citation>
    <scope>NUCLEOTIDE SEQUENCE [LARGE SCALE GENOMIC DNA]</scope>
    <source>
        <strain evidence="3 4">DHOA04</strain>
    </source>
</reference>
<keyword evidence="4" id="KW-1185">Reference proteome</keyword>
<dbReference type="NCBIfam" id="TIGR01646">
    <property type="entry name" value="vgr_GE"/>
    <property type="match status" value="1"/>
</dbReference>
<dbReference type="Pfam" id="PF10106">
    <property type="entry name" value="DUF2345"/>
    <property type="match status" value="1"/>
</dbReference>
<dbReference type="SUPFAM" id="SSF69279">
    <property type="entry name" value="Phage tail proteins"/>
    <property type="match status" value="2"/>
</dbReference>
<dbReference type="Gene3D" id="4.10.220.110">
    <property type="match status" value="1"/>
</dbReference>
<gene>
    <name evidence="3" type="ORF">D1Y85_10615</name>
</gene>
<name>A0A3N6MTI3_9BURK</name>
<feature type="domain" description="DUF2345" evidence="1">
    <location>
        <begin position="728"/>
        <end position="871"/>
    </location>
</feature>
<organism evidence="3 4">
    <name type="scientific">Paraburkholderia dinghuensis</name>
    <dbReference type="NCBI Taxonomy" id="2305225"/>
    <lineage>
        <taxon>Bacteria</taxon>
        <taxon>Pseudomonadati</taxon>
        <taxon>Pseudomonadota</taxon>
        <taxon>Betaproteobacteria</taxon>
        <taxon>Burkholderiales</taxon>
        <taxon>Burkholderiaceae</taxon>
        <taxon>Paraburkholderia</taxon>
    </lineage>
</organism>
<dbReference type="InterPro" id="IPR037026">
    <property type="entry name" value="Vgr_OB-fold_dom_sf"/>
</dbReference>
<dbReference type="AlphaFoldDB" id="A0A3N6MTI3"/>
<accession>A0A3N6MTI3</accession>
<dbReference type="Gene3D" id="2.30.110.50">
    <property type="match status" value="1"/>
</dbReference>
<dbReference type="Proteomes" id="UP000272778">
    <property type="component" value="Unassembled WGS sequence"/>
</dbReference>
<protein>
    <submittedName>
        <fullName evidence="3">Type VI secretion system tip protein VgrG</fullName>
    </submittedName>
</protein>
<dbReference type="InterPro" id="IPR006533">
    <property type="entry name" value="T6SS_Vgr_RhsGE"/>
</dbReference>
<evidence type="ECO:0000259" key="1">
    <source>
        <dbReference type="Pfam" id="PF10106"/>
    </source>
</evidence>
<feature type="domain" description="Putative type VI secretion system Rhs element associated Vgr" evidence="2">
    <location>
        <begin position="594"/>
        <end position="701"/>
    </location>
</feature>
<dbReference type="OrthoDB" id="1907165at2"/>
<dbReference type="InterPro" id="IPR028244">
    <property type="entry name" value="T6SS_Rhs_Vgr_dom"/>
</dbReference>
<sequence length="945" mass="101031">MHDRAVCGIATGNSFCIYADSASGKQAVNYSIPRVFIGALPSQDTRPFRLYWNRSQTELAGLLLIQRLDIREALCGGIEGRLSCISTSIGVPLETFLGQPVMVQLVTDQGGLHSICAIVTDAHEGESDGSLSTYQLVVRDALSIMEQRINTRIFRQKSVVDILQTLVQEWHRKSVTLAGTFDLDISKLDASRYPAREQTLQFNESDADFVRRLCRRDGIAWFVRTGDRQDTAGNSTQPFHTLVLFDDAIKLTQASVGTVPYHADAAIGAADSITLLSMGRQVVAGSIRRTSWDLKPSRVDQVEVPTRVDQGAAGNDLAHLLSDSRIDSPHMANSWADYDRLGRARVDAHDARAARFDAASGVRDLAVGYWIGVSGHPELDKLAEQKRHIVVTALHHRGENNLPKDLNERAQALFTASRWSFETPPESVDTRARPTTIDGSSASRYENTFSGVARDTPLTPSYDPRVDLPPVYPIIGTVTATEGEEVYCDEYGRHNVRIQGLDEADHVHANGAGTSGTPADSASVRVLSSSAGDTYGAQVPLRAGMEVLLDFVGGDPDRMYIAGVFTNGVNMPAAMFSGTGSLPGNRYLSGLRSKEIKGRRYNQLRLDDTPSQISAQIASQHAFSEVNLGYLTHPRDNGQGAARGEGAELRTDAAAALRAAQGILLTTYARSQASGNHLDRDELIQLLGECTELFKSLGDYAGQHGGQAMDATGQSALANALKGWQASGGEALMAFGAQAGSVNVTPKTHVTYAGENIDQVAQQHVQVTSGQRINLQGGHGVALFAQAEGISAVANHGKVKLQSQADDTQIDSAKSIQMTAAGGKLAGMASDQVVFVTSGGAYLKLHGGDIELGCPGNFTVKSAGHTWGGAASMSTGMPKFDDAPLGRVPQLVRATDGQAASGYQGEIQKSAGDIVKGQTDGSGKLSPISSNQVESLVVKFFKQKT</sequence>
<dbReference type="Gene3D" id="3.55.50.10">
    <property type="entry name" value="Baseplate protein-like domains"/>
    <property type="match status" value="1"/>
</dbReference>
<dbReference type="Pfam" id="PF13296">
    <property type="entry name" value="T6SS_Vgr"/>
    <property type="match status" value="1"/>
</dbReference>
<proteinExistence type="predicted"/>
<dbReference type="Pfam" id="PF05954">
    <property type="entry name" value="Phage_GPD"/>
    <property type="match status" value="1"/>
</dbReference>
<dbReference type="InterPro" id="IPR017847">
    <property type="entry name" value="T6SS_RhsGE_Vgr_subset"/>
</dbReference>
<evidence type="ECO:0000313" key="3">
    <source>
        <dbReference type="EMBL" id="RQH07108.1"/>
    </source>
</evidence>
<comment type="caution">
    <text evidence="3">The sequence shown here is derived from an EMBL/GenBank/DDBJ whole genome shotgun (WGS) entry which is preliminary data.</text>
</comment>